<reference evidence="1 2" key="1">
    <citation type="journal article" date="2017" name="Syst. Appl. Microbiol.">
        <title>Pseudomonas caspiana sp. nov., a citrus pathogen in the Pseudomonas syringae phylogenetic group.</title>
        <authorList>
            <person name="Busquets A."/>
            <person name="Gomila M."/>
            <person name="Beiki F."/>
            <person name="Mulet M."/>
            <person name="Rahimian H."/>
            <person name="Garcia-Valdes E."/>
            <person name="Lalucat J."/>
        </authorList>
    </citation>
    <scope>NUCLEOTIDE SEQUENCE [LARGE SCALE GENOMIC DNA]</scope>
    <source>
        <strain evidence="1 2">FBF102</strain>
    </source>
</reference>
<accession>A0A1Y3P7Z2</accession>
<comment type="caution">
    <text evidence="1">The sequence shown here is derived from an EMBL/GenBank/DDBJ whole genome shotgun (WGS) entry which is preliminary data.</text>
</comment>
<sequence>MEDKLHSINDSLTSRHPVHYYGFVAKRGQDIILGFHGDDPVKNAWKVDYYQDGEWHTENMKTKIFTGLKTEAEVIIRVMPRHPEKGTNIAYSLNFGSYPVLKKYDLHDEPGVIRIPSGYTEPGWLATQVYKEALLEVKFEDTKGAPLEGGVILFALKYREENTAVKLLLTSDASGFASRKIELGRCYDGTEAQDFVDKNKGFNTWRSYYKVANYAIMNLALSPHTVTPNTFYLGHICTQRLVQTIRPRN</sequence>
<proteinExistence type="predicted"/>
<dbReference type="RefSeq" id="WP_087264472.1">
    <property type="nucleotide sequence ID" value="NZ_JBJGBV010000001.1"/>
</dbReference>
<evidence type="ECO:0000313" key="1">
    <source>
        <dbReference type="EMBL" id="OUM75957.1"/>
    </source>
</evidence>
<organism evidence="1 2">
    <name type="scientific">Pseudomonas caspiana</name>
    <dbReference type="NCBI Taxonomy" id="1451454"/>
    <lineage>
        <taxon>Bacteria</taxon>
        <taxon>Pseudomonadati</taxon>
        <taxon>Pseudomonadota</taxon>
        <taxon>Gammaproteobacteria</taxon>
        <taxon>Pseudomonadales</taxon>
        <taxon>Pseudomonadaceae</taxon>
        <taxon>Pseudomonas</taxon>
    </lineage>
</organism>
<gene>
    <name evidence="1" type="ORF">AUC60_00130</name>
</gene>
<dbReference type="EMBL" id="LOHF01000001">
    <property type="protein sequence ID" value="OUM75957.1"/>
    <property type="molecule type" value="Genomic_DNA"/>
</dbReference>
<name>A0A1Y3P7Z2_9PSED</name>
<dbReference type="OrthoDB" id="5901060at2"/>
<dbReference type="AlphaFoldDB" id="A0A1Y3P7Z2"/>
<protein>
    <submittedName>
        <fullName evidence="1">Uncharacterized protein</fullName>
    </submittedName>
</protein>
<evidence type="ECO:0000313" key="2">
    <source>
        <dbReference type="Proteomes" id="UP000195440"/>
    </source>
</evidence>
<keyword evidence="2" id="KW-1185">Reference proteome</keyword>
<dbReference type="Proteomes" id="UP000195440">
    <property type="component" value="Unassembled WGS sequence"/>
</dbReference>